<keyword evidence="4" id="KW-1185">Reference proteome</keyword>
<dbReference type="PANTHER" id="PTHR47691:SF3">
    <property type="entry name" value="HTH-TYPE TRANSCRIPTIONAL REGULATOR RV0890C-RELATED"/>
    <property type="match status" value="1"/>
</dbReference>
<dbReference type="PANTHER" id="PTHR47691">
    <property type="entry name" value="REGULATOR-RELATED"/>
    <property type="match status" value="1"/>
</dbReference>
<dbReference type="Gene3D" id="3.40.50.300">
    <property type="entry name" value="P-loop containing nucleotide triphosphate hydrolases"/>
    <property type="match status" value="1"/>
</dbReference>
<sequence>MAPVSTTRLSNITASLTDVISLLEKLNEAYETPFLSAISATTLSLIASILDVKRNKEGLMRFMEDILDLLRVLVVLHIHAEPAGFLAPRTLEAVGEFTKTLHMIHSFVEAQQDTLGQRLRHFLKPSEMNAMLKECCAGLDRARDIFELVVGVQHLNNGEERKLQGDRMHDEVMELISALTDSSVSDRSSMPKIFHGRAVELEAVVELLRQGSPRIAILGGGGMGKTSLAKAVLHHPDVSARYEHRFFVATDSATTQPELLELVASHILGLHPTKDLDTIVRHLLQCPSCLLVLDNLETSWERRSSRTEVEEFISRVVEVPGLALIITMRGAERPAKVHWTHPSLPPLKPLPIDAARQTFIDIADGFHPSDEVEQLLRFTDYMPLAVNLIAHLVDDEGSSAVLARWENEKISLLSAGHDKRSNLEVSIQISLSSPRLTSQLGAKDLLALLSILPDGLSDVELLQMNLPIKNIRASRSTLLSTCLAYIDEAKRLRVLGPIRQHVQKSSPPSPSLLRFPREYFGQLLNLYSKYWGTENPASHASGLVSNLANIHQTFQRELHADNADLANAIRCVIEYTSFRHLHGYGHTDLFSQVEALLPQACDDHLEIEYIARVFQSYMYYPVSDPDLLVKRGLELLPNLTDPERKCAYCRDMGQFYRGLGSYYCYHRNNFTLSKQYLAMALTTAKSAGLTESTMNVLLSSAETECVQGNYSQVNLYAQEARKLANLSGALYSEARALFNMAASPVDGNLARRILMLDRARGLLQLCNMSGGSFDNNILTVMALTHVDKTEYAEAKEIYINVLQRTSAEQDPFNHSCCLTALAEINTITGQFEDFDREALDRAKSICQMLHYPSGGHFSDIIMSSLQLNDGDVVGAYTKLKQCISSSWDKDAAVVSTCLNRLADVKRWLLNGTQHTWTWTITYFVWARKSNEIIDSHWALCYLGDYFLIEEDEETARNIFTAVLDGFTQMDIHQGRAHCMLRLGDMLERQGQRFMAAELWTVARTLFKRSLQERNVAEIDARFAEQESLEQESPEQNEVEAQVVGDQPPTRVSVLGS</sequence>
<dbReference type="SUPFAM" id="SSF52540">
    <property type="entry name" value="P-loop containing nucleoside triphosphate hydrolases"/>
    <property type="match status" value="1"/>
</dbReference>
<evidence type="ECO:0000313" key="3">
    <source>
        <dbReference type="EMBL" id="KAJ7715487.1"/>
    </source>
</evidence>
<organism evidence="3 4">
    <name type="scientific">Mycena metata</name>
    <dbReference type="NCBI Taxonomy" id="1033252"/>
    <lineage>
        <taxon>Eukaryota</taxon>
        <taxon>Fungi</taxon>
        <taxon>Dikarya</taxon>
        <taxon>Basidiomycota</taxon>
        <taxon>Agaricomycotina</taxon>
        <taxon>Agaricomycetes</taxon>
        <taxon>Agaricomycetidae</taxon>
        <taxon>Agaricales</taxon>
        <taxon>Marasmiineae</taxon>
        <taxon>Mycenaceae</taxon>
        <taxon>Mycena</taxon>
    </lineage>
</organism>
<name>A0AAD7H9Y2_9AGAR</name>
<feature type="domain" description="Novel STAND NTPase 1" evidence="2">
    <location>
        <begin position="192"/>
        <end position="329"/>
    </location>
</feature>
<protein>
    <recommendedName>
        <fullName evidence="2">Novel STAND NTPase 1 domain-containing protein</fullName>
    </recommendedName>
</protein>
<proteinExistence type="predicted"/>
<dbReference type="AlphaFoldDB" id="A0AAD7H9Y2"/>
<evidence type="ECO:0000256" key="1">
    <source>
        <dbReference type="SAM" id="MobiDB-lite"/>
    </source>
</evidence>
<dbReference type="EMBL" id="JARKIB010000307">
    <property type="protein sequence ID" value="KAJ7715487.1"/>
    <property type="molecule type" value="Genomic_DNA"/>
</dbReference>
<feature type="region of interest" description="Disordered" evidence="1">
    <location>
        <begin position="1025"/>
        <end position="1056"/>
    </location>
</feature>
<dbReference type="Pfam" id="PF20703">
    <property type="entry name" value="nSTAND1"/>
    <property type="match status" value="1"/>
</dbReference>
<dbReference type="CDD" id="cd21037">
    <property type="entry name" value="MLKL_NTD"/>
    <property type="match status" value="1"/>
</dbReference>
<dbReference type="SUPFAM" id="SSF48452">
    <property type="entry name" value="TPR-like"/>
    <property type="match status" value="1"/>
</dbReference>
<dbReference type="InterPro" id="IPR027417">
    <property type="entry name" value="P-loop_NTPase"/>
</dbReference>
<gene>
    <name evidence="3" type="ORF">B0H16DRAFT_1616003</name>
</gene>
<reference evidence="3" key="1">
    <citation type="submission" date="2023-03" db="EMBL/GenBank/DDBJ databases">
        <title>Massive genome expansion in bonnet fungi (Mycena s.s.) driven by repeated elements and novel gene families across ecological guilds.</title>
        <authorList>
            <consortium name="Lawrence Berkeley National Laboratory"/>
            <person name="Harder C.B."/>
            <person name="Miyauchi S."/>
            <person name="Viragh M."/>
            <person name="Kuo A."/>
            <person name="Thoen E."/>
            <person name="Andreopoulos B."/>
            <person name="Lu D."/>
            <person name="Skrede I."/>
            <person name="Drula E."/>
            <person name="Henrissat B."/>
            <person name="Morin E."/>
            <person name="Kohler A."/>
            <person name="Barry K."/>
            <person name="LaButti K."/>
            <person name="Morin E."/>
            <person name="Salamov A."/>
            <person name="Lipzen A."/>
            <person name="Mereny Z."/>
            <person name="Hegedus B."/>
            <person name="Baldrian P."/>
            <person name="Stursova M."/>
            <person name="Weitz H."/>
            <person name="Taylor A."/>
            <person name="Grigoriev I.V."/>
            <person name="Nagy L.G."/>
            <person name="Martin F."/>
            <person name="Kauserud H."/>
        </authorList>
    </citation>
    <scope>NUCLEOTIDE SEQUENCE</scope>
    <source>
        <strain evidence="3">CBHHK182m</strain>
    </source>
</reference>
<dbReference type="InterPro" id="IPR059179">
    <property type="entry name" value="MLKL-like_MCAfunc"/>
</dbReference>
<evidence type="ECO:0000259" key="2">
    <source>
        <dbReference type="Pfam" id="PF20703"/>
    </source>
</evidence>
<accession>A0AAD7H9Y2</accession>
<feature type="compositionally biased region" description="Acidic residues" evidence="1">
    <location>
        <begin position="1026"/>
        <end position="1037"/>
    </location>
</feature>
<dbReference type="Gene3D" id="1.25.40.10">
    <property type="entry name" value="Tetratricopeptide repeat domain"/>
    <property type="match status" value="1"/>
</dbReference>
<dbReference type="InterPro" id="IPR011990">
    <property type="entry name" value="TPR-like_helical_dom_sf"/>
</dbReference>
<evidence type="ECO:0000313" key="4">
    <source>
        <dbReference type="Proteomes" id="UP001215598"/>
    </source>
</evidence>
<dbReference type="Proteomes" id="UP001215598">
    <property type="component" value="Unassembled WGS sequence"/>
</dbReference>
<dbReference type="InterPro" id="IPR049052">
    <property type="entry name" value="nSTAND1"/>
</dbReference>
<comment type="caution">
    <text evidence="3">The sequence shown here is derived from an EMBL/GenBank/DDBJ whole genome shotgun (WGS) entry which is preliminary data.</text>
</comment>